<gene>
    <name evidence="1" type="ORF">AB4876_04565</name>
</gene>
<comment type="caution">
    <text evidence="1">The sequence shown here is derived from an EMBL/GenBank/DDBJ whole genome shotgun (WGS) entry which is preliminary data.</text>
</comment>
<dbReference type="Proteomes" id="UP001557485">
    <property type="component" value="Unassembled WGS sequence"/>
</dbReference>
<keyword evidence="2" id="KW-1185">Reference proteome</keyword>
<sequence length="151" mass="16667">MAVQWTESATELNGSECILHRAVIAASATLEINQVLAECVERAAALLDQNVDDDSLYLLFEWEAATSILTAVVTDDSKSRDAKHRVQCDMSAMNTAIAELSASNQWQYQGESFTDIVKHGLRDYLTTCTGFMRFSLVAAFHSGSRQQSELL</sequence>
<organism evidence="1 2">
    <name type="scientific">Zhongshania guokunii</name>
    <dbReference type="NCBI Taxonomy" id="641783"/>
    <lineage>
        <taxon>Bacteria</taxon>
        <taxon>Pseudomonadati</taxon>
        <taxon>Pseudomonadota</taxon>
        <taxon>Gammaproteobacteria</taxon>
        <taxon>Cellvibrionales</taxon>
        <taxon>Spongiibacteraceae</taxon>
        <taxon>Zhongshania</taxon>
    </lineage>
</organism>
<proteinExistence type="predicted"/>
<name>A0ABV3U4G3_9GAMM</name>
<reference evidence="1 2" key="1">
    <citation type="journal article" date="2011" name="Int. J. Syst. Evol. Microbiol.">
        <title>Zhongshania antarctica gen. nov., sp. nov. and Zhongshania guokunii sp. nov., gammaproteobacteria respectively isolated from coastal attached (fast) ice and surface seawater of the Antarctic.</title>
        <authorList>
            <person name="Li H.J."/>
            <person name="Zhang X.Y."/>
            <person name="Chen C.X."/>
            <person name="Zhang Y.J."/>
            <person name="Gao Z.M."/>
            <person name="Yu Y."/>
            <person name="Chen X.L."/>
            <person name="Chen B."/>
            <person name="Zhang Y.Z."/>
        </authorList>
    </citation>
    <scope>NUCLEOTIDE SEQUENCE [LARGE SCALE GENOMIC DNA]</scope>
    <source>
        <strain evidence="1 2">ZS6-22T</strain>
    </source>
</reference>
<evidence type="ECO:0000313" key="2">
    <source>
        <dbReference type="Proteomes" id="UP001557485"/>
    </source>
</evidence>
<dbReference type="EMBL" id="JBFRYA010000003">
    <property type="protein sequence ID" value="MEX1668172.1"/>
    <property type="molecule type" value="Genomic_DNA"/>
</dbReference>
<evidence type="ECO:0000313" key="1">
    <source>
        <dbReference type="EMBL" id="MEX1668172.1"/>
    </source>
</evidence>
<accession>A0ABV3U4G3</accession>
<dbReference type="RefSeq" id="WP_368380468.1">
    <property type="nucleotide sequence ID" value="NZ_JBFRYA010000003.1"/>
</dbReference>
<protein>
    <submittedName>
        <fullName evidence="1">Uncharacterized protein</fullName>
    </submittedName>
</protein>